<dbReference type="OrthoDB" id="1287559at2759"/>
<feature type="compositionally biased region" description="Acidic residues" evidence="8">
    <location>
        <begin position="363"/>
        <end position="381"/>
    </location>
</feature>
<evidence type="ECO:0000256" key="8">
    <source>
        <dbReference type="SAM" id="MobiDB-lite"/>
    </source>
</evidence>
<feature type="compositionally biased region" description="Acidic residues" evidence="8">
    <location>
        <begin position="528"/>
        <end position="540"/>
    </location>
</feature>
<evidence type="ECO:0000256" key="4">
    <source>
        <dbReference type="ARBA" id="ARBA00022603"/>
    </source>
</evidence>
<dbReference type="GO" id="GO:0005730">
    <property type="term" value="C:nucleolus"/>
    <property type="evidence" value="ECO:0007669"/>
    <property type="project" value="UniProtKB-SubCell"/>
</dbReference>
<keyword evidence="7" id="KW-0539">Nucleus</keyword>
<gene>
    <name evidence="12" type="ORF">PPROV_000353300</name>
</gene>
<dbReference type="PANTHER" id="PTHR10920:SF13">
    <property type="entry name" value="PRE-RRNA 2'-O-RIBOSE RNA METHYLTRANSFERASE FTSJ3"/>
    <property type="match status" value="1"/>
</dbReference>
<evidence type="ECO:0000256" key="3">
    <source>
        <dbReference type="ARBA" id="ARBA00022552"/>
    </source>
</evidence>
<dbReference type="GO" id="GO:0030687">
    <property type="term" value="C:preribosome, large subunit precursor"/>
    <property type="evidence" value="ECO:0007669"/>
    <property type="project" value="TreeGrafter"/>
</dbReference>
<organism evidence="12 13">
    <name type="scientific">Pycnococcus provasolii</name>
    <dbReference type="NCBI Taxonomy" id="41880"/>
    <lineage>
        <taxon>Eukaryota</taxon>
        <taxon>Viridiplantae</taxon>
        <taxon>Chlorophyta</taxon>
        <taxon>Pseudoscourfieldiophyceae</taxon>
        <taxon>Pseudoscourfieldiales</taxon>
        <taxon>Pycnococcaceae</taxon>
        <taxon>Pycnococcus</taxon>
    </lineage>
</organism>
<dbReference type="EMBL" id="BNJQ01000008">
    <property type="protein sequence ID" value="GHP04780.1"/>
    <property type="molecule type" value="Genomic_DNA"/>
</dbReference>
<feature type="compositionally biased region" description="Acidic residues" evidence="8">
    <location>
        <begin position="716"/>
        <end position="735"/>
    </location>
</feature>
<evidence type="ECO:0000256" key="6">
    <source>
        <dbReference type="ARBA" id="ARBA00022691"/>
    </source>
</evidence>
<dbReference type="Pfam" id="PF01728">
    <property type="entry name" value="FtsJ"/>
    <property type="match status" value="1"/>
</dbReference>
<reference evidence="12" key="1">
    <citation type="submission" date="2020-10" db="EMBL/GenBank/DDBJ databases">
        <title>Unveiling of a novel bifunctional photoreceptor, Dualchrome1, isolated from a cosmopolitan green alga.</title>
        <authorList>
            <person name="Suzuki S."/>
            <person name="Kawachi M."/>
        </authorList>
    </citation>
    <scope>NUCLEOTIDE SEQUENCE</scope>
    <source>
        <strain evidence="12">NIES 2893</strain>
    </source>
</reference>
<sequence length="953" mass="105455">MAGGTSDKKAKGKHRLDRFYKLAKEQGYRSRAAFKLIQLNKQHNFLNTAKKGVMDLCAAPGGWLQVARKVAPMACTVVGVDLCPIRKIPGVVAFAEDIYSARCLARLRKEFPNGCDVVIHDGAPNVGGAFASEAYSQILLSLQSLKLATIFLDSGGWFVTKIFRSSDHNALRYACEQLFENVFVTKPIASRNTSAEIYFVCRGYKKPSVIDPRLLDPKHLFANVEGGAADAEGHAADKVVDVFHKKDKQKKHRAGYEDGILTFEKKLPAVHFVLAHTPVEKLGVHTSFLLRKCADDISDPGDADAQRAIEAHAATDSEIRALCEDLRVLGKSEFKALLKWRAKVRTAALEAKKKHAPQKDEQDGSDDEGEEEEEEEEGEEDVQARDDGKLSSLMAEADARERRQAKLAKKTRRKAYERAAKLALATGHPSKALREAAMEDDPYLGQNDGLFKLSMVHGEEHMDRLDGAEDELDDDDVDEGVAPGKDLMDEEMDDQLELLWASYRRKRGDKTVGRDDVEAAARRRATLDDDDDDDDDDEGGGDIATTRDGGRALAHATAEARKQAKQMVREKQGGGLIVGFDPKRAGRLTTGDDGDAAQRAAERWFSQDLFRGMDDIDDDEEEEEEEEEEAPAVRVITPAKKSKTKVAPAPAAMEDDDEDDFKAVAGKKRKADSSFEVVPRNTLRDAGRGTARDDSSSDDDEDGDDEDGVALRGYDENDDSDSDDSTSSEEGDDDPNEIRSEADADRYWASLGPNAQAETLAMAKRMKRSKKDRYELLDAGYNRYNTADDLENMPAWFAEDQRKHYFANKPITKEEVEAMKAELRDVDAKTPKKIVEAKMRKKMKVRKAMDAAIKKANVIANNDDMSKRSQQREIASLYSKARNVTRKGRGGDDKKKDKKGAHIVAKKGGVAPKVNGSTGRMVDRRQRADKARGKKADKARKAAGGKKGGRGRR</sequence>
<dbReference type="PANTHER" id="PTHR10920">
    <property type="entry name" value="RIBOSOMAL RNA METHYLTRANSFERASE"/>
    <property type="match status" value="1"/>
</dbReference>
<proteinExistence type="inferred from homology"/>
<evidence type="ECO:0000256" key="1">
    <source>
        <dbReference type="ARBA" id="ARBA00004604"/>
    </source>
</evidence>
<evidence type="ECO:0000256" key="7">
    <source>
        <dbReference type="ARBA" id="ARBA00023242"/>
    </source>
</evidence>
<keyword evidence="6" id="KW-0949">S-adenosyl-L-methionine</keyword>
<keyword evidence="4 12" id="KW-0489">Methyltransferase</keyword>
<protein>
    <submittedName>
        <fullName evidence="12">AdoMet-dependent rRNA methyltransferase spb1</fullName>
    </submittedName>
</protein>
<keyword evidence="13" id="KW-1185">Reference proteome</keyword>
<evidence type="ECO:0000259" key="11">
    <source>
        <dbReference type="Pfam" id="PF11861"/>
    </source>
</evidence>
<dbReference type="InterPro" id="IPR050082">
    <property type="entry name" value="RNA_methyltr_RlmE"/>
</dbReference>
<dbReference type="Gene3D" id="3.40.50.150">
    <property type="entry name" value="Vaccinia Virus protein VP39"/>
    <property type="match status" value="1"/>
</dbReference>
<dbReference type="HAMAP" id="MF_01547">
    <property type="entry name" value="RNA_methyltr_E"/>
    <property type="match status" value="1"/>
</dbReference>
<dbReference type="InterPro" id="IPR015507">
    <property type="entry name" value="rRNA-MeTfrase_E"/>
</dbReference>
<dbReference type="InterPro" id="IPR012920">
    <property type="entry name" value="rRNA_MeTfrase_SPB1-like_C"/>
</dbReference>
<keyword evidence="3" id="KW-0698">rRNA processing</keyword>
<feature type="compositionally biased region" description="Basic and acidic residues" evidence="8">
    <location>
        <begin position="736"/>
        <end position="746"/>
    </location>
</feature>
<feature type="compositionally biased region" description="Acidic residues" evidence="8">
    <location>
        <begin position="615"/>
        <end position="630"/>
    </location>
</feature>
<feature type="compositionally biased region" description="Basic and acidic residues" evidence="8">
    <location>
        <begin position="509"/>
        <end position="527"/>
    </location>
</feature>
<feature type="region of interest" description="Disordered" evidence="8">
    <location>
        <begin position="508"/>
        <end position="755"/>
    </location>
</feature>
<evidence type="ECO:0000259" key="9">
    <source>
        <dbReference type="Pfam" id="PF01728"/>
    </source>
</evidence>
<feature type="region of interest" description="Disordered" evidence="8">
    <location>
        <begin position="461"/>
        <end position="493"/>
    </location>
</feature>
<feature type="domain" description="Ribosomal RNA methyltransferase SPB1-like C-terminal" evidence="10">
    <location>
        <begin position="717"/>
        <end position="936"/>
    </location>
</feature>
<dbReference type="FunFam" id="3.40.50.150:FF:000004">
    <property type="entry name" value="AdoMet-dependent rRNA methyltransferase SPB1"/>
    <property type="match status" value="1"/>
</dbReference>
<dbReference type="GO" id="GO:0000463">
    <property type="term" value="P:maturation of LSU-rRNA from tricistronic rRNA transcript (SSU-rRNA, 5.8S rRNA, LSU-rRNA)"/>
    <property type="evidence" value="ECO:0007669"/>
    <property type="project" value="TreeGrafter"/>
</dbReference>
<name>A0A830HG72_9CHLO</name>
<comment type="caution">
    <text evidence="12">The sequence shown here is derived from an EMBL/GenBank/DDBJ whole genome shotgun (WGS) entry which is preliminary data.</text>
</comment>
<feature type="domain" description="Ribosomal RNA methyltransferase FtsJ" evidence="9">
    <location>
        <begin position="28"/>
        <end position="204"/>
    </location>
</feature>
<evidence type="ECO:0000259" key="10">
    <source>
        <dbReference type="Pfam" id="PF07780"/>
    </source>
</evidence>
<feature type="compositionally biased region" description="Acidic residues" evidence="8">
    <location>
        <begin position="468"/>
        <end position="479"/>
    </location>
</feature>
<dbReference type="AlphaFoldDB" id="A0A830HG72"/>
<accession>A0A830HG72</accession>
<dbReference type="SUPFAM" id="SSF53335">
    <property type="entry name" value="S-adenosyl-L-methionine-dependent methyltransferases"/>
    <property type="match status" value="1"/>
</dbReference>
<evidence type="ECO:0000256" key="5">
    <source>
        <dbReference type="ARBA" id="ARBA00022679"/>
    </source>
</evidence>
<feature type="compositionally biased region" description="Basic and acidic residues" evidence="8">
    <location>
        <begin position="558"/>
        <end position="572"/>
    </location>
</feature>
<dbReference type="GO" id="GO:0000466">
    <property type="term" value="P:maturation of 5.8S rRNA from tricistronic rRNA transcript (SSU-rRNA, 5.8S rRNA, LSU-rRNA)"/>
    <property type="evidence" value="ECO:0007669"/>
    <property type="project" value="TreeGrafter"/>
</dbReference>
<feature type="domain" description="DUF3381" evidence="11">
    <location>
        <begin position="247"/>
        <end position="418"/>
    </location>
</feature>
<feature type="compositionally biased region" description="Basic residues" evidence="8">
    <location>
        <begin position="896"/>
        <end position="905"/>
    </location>
</feature>
<feature type="region of interest" description="Disordered" evidence="8">
    <location>
        <begin position="349"/>
        <end position="413"/>
    </location>
</feature>
<dbReference type="InterPro" id="IPR002877">
    <property type="entry name" value="RNA_MeTrfase_FtsJ_dom"/>
</dbReference>
<dbReference type="GO" id="GO:0016435">
    <property type="term" value="F:rRNA (guanine) methyltransferase activity"/>
    <property type="evidence" value="ECO:0007669"/>
    <property type="project" value="TreeGrafter"/>
</dbReference>
<dbReference type="InterPro" id="IPR024576">
    <property type="entry name" value="rRNA_MeTfrase_Spb1_DUF3381"/>
</dbReference>
<feature type="compositionally biased region" description="Basic and acidic residues" evidence="8">
    <location>
        <begin position="682"/>
        <end position="695"/>
    </location>
</feature>
<dbReference type="Proteomes" id="UP000660262">
    <property type="component" value="Unassembled WGS sequence"/>
</dbReference>
<feature type="compositionally biased region" description="Basic and acidic residues" evidence="8">
    <location>
        <begin position="921"/>
        <end position="940"/>
    </location>
</feature>
<evidence type="ECO:0000313" key="12">
    <source>
        <dbReference type="EMBL" id="GHP04780.1"/>
    </source>
</evidence>
<keyword evidence="5 12" id="KW-0808">Transferase</keyword>
<feature type="region of interest" description="Disordered" evidence="8">
    <location>
        <begin position="877"/>
        <end position="953"/>
    </location>
</feature>
<dbReference type="InterPro" id="IPR029063">
    <property type="entry name" value="SAM-dependent_MTases_sf"/>
</dbReference>
<feature type="compositionally biased region" description="Basic residues" evidence="8">
    <location>
        <begin position="941"/>
        <end position="953"/>
    </location>
</feature>
<dbReference type="Pfam" id="PF07780">
    <property type="entry name" value="Spb1_C"/>
    <property type="match status" value="1"/>
</dbReference>
<keyword evidence="2" id="KW-0690">Ribosome biogenesis</keyword>
<dbReference type="Pfam" id="PF11861">
    <property type="entry name" value="DUF3381"/>
    <property type="match status" value="1"/>
</dbReference>
<feature type="compositionally biased region" description="Acidic residues" evidence="8">
    <location>
        <begin position="696"/>
        <end position="708"/>
    </location>
</feature>
<comment type="subcellular location">
    <subcellularLocation>
        <location evidence="1">Nucleus</location>
        <location evidence="1">Nucleolus</location>
    </subcellularLocation>
</comment>
<dbReference type="GO" id="GO:0008650">
    <property type="term" value="F:rRNA (uridine-2'-O-)-methyltransferase activity"/>
    <property type="evidence" value="ECO:0007669"/>
    <property type="project" value="TreeGrafter"/>
</dbReference>
<evidence type="ECO:0000256" key="2">
    <source>
        <dbReference type="ARBA" id="ARBA00022517"/>
    </source>
</evidence>
<evidence type="ECO:0000313" key="13">
    <source>
        <dbReference type="Proteomes" id="UP000660262"/>
    </source>
</evidence>